<keyword evidence="3" id="KW-1185">Reference proteome</keyword>
<dbReference type="Proteomes" id="UP000572817">
    <property type="component" value="Unassembled WGS sequence"/>
</dbReference>
<feature type="region of interest" description="Disordered" evidence="1">
    <location>
        <begin position="1"/>
        <end position="44"/>
    </location>
</feature>
<name>A0A8H4IZS7_9PEZI</name>
<dbReference type="AlphaFoldDB" id="A0A8H4IZS7"/>
<evidence type="ECO:0000313" key="2">
    <source>
        <dbReference type="EMBL" id="KAF4310262.1"/>
    </source>
</evidence>
<reference evidence="2" key="1">
    <citation type="submission" date="2020-04" db="EMBL/GenBank/DDBJ databases">
        <title>Genome Assembly and Annotation of Botryosphaeria dothidea sdau 11-99, a Latent Pathogen of Apple Fruit Ring Rot in China.</title>
        <authorList>
            <person name="Yu C."/>
            <person name="Diao Y."/>
            <person name="Lu Q."/>
            <person name="Zhao J."/>
            <person name="Cui S."/>
            <person name="Peng C."/>
            <person name="He B."/>
            <person name="Liu H."/>
        </authorList>
    </citation>
    <scope>NUCLEOTIDE SEQUENCE [LARGE SCALE GENOMIC DNA]</scope>
    <source>
        <strain evidence="2">Sdau11-99</strain>
    </source>
</reference>
<accession>A0A8H4IZS7</accession>
<evidence type="ECO:0000256" key="1">
    <source>
        <dbReference type="SAM" id="MobiDB-lite"/>
    </source>
</evidence>
<comment type="caution">
    <text evidence="2">The sequence shown here is derived from an EMBL/GenBank/DDBJ whole genome shotgun (WGS) entry which is preliminary data.</text>
</comment>
<evidence type="ECO:0000313" key="3">
    <source>
        <dbReference type="Proteomes" id="UP000572817"/>
    </source>
</evidence>
<gene>
    <name evidence="2" type="ORF">GTA08_BOTSDO03203</name>
</gene>
<dbReference type="EMBL" id="WWBZ02000016">
    <property type="protein sequence ID" value="KAF4310262.1"/>
    <property type="molecule type" value="Genomic_DNA"/>
</dbReference>
<protein>
    <submittedName>
        <fullName evidence="2">Uncharacterized protein</fullName>
    </submittedName>
</protein>
<sequence length="154" mass="17149">MEAPKKKPVKAPGKPPDRSPNKRPRKPPGKMPDTTAGRTPVDTTELWDKSKDIFLEEFKSGDYPSKKYELSLQRMIADVKTFPERPAGNELKRVSRGGRVVWTMNSQPVSHINNSGILQKLELVLEFGDKAMVAAPELVSLAWMGIRVIANVSP</sequence>
<organism evidence="2 3">
    <name type="scientific">Botryosphaeria dothidea</name>
    <dbReference type="NCBI Taxonomy" id="55169"/>
    <lineage>
        <taxon>Eukaryota</taxon>
        <taxon>Fungi</taxon>
        <taxon>Dikarya</taxon>
        <taxon>Ascomycota</taxon>
        <taxon>Pezizomycotina</taxon>
        <taxon>Dothideomycetes</taxon>
        <taxon>Dothideomycetes incertae sedis</taxon>
        <taxon>Botryosphaeriales</taxon>
        <taxon>Botryosphaeriaceae</taxon>
        <taxon>Botryosphaeria</taxon>
    </lineage>
</organism>
<dbReference type="OrthoDB" id="10654082at2759"/>
<proteinExistence type="predicted"/>